<proteinExistence type="predicted"/>
<dbReference type="Proteomes" id="UP000593875">
    <property type="component" value="Chromosome"/>
</dbReference>
<keyword evidence="1" id="KW-0472">Membrane</keyword>
<sequence length="45" mass="4861">MGNSLHNKIYLGRSTGFASRRFQGVLAVGAIVGAGLLWIALRTMR</sequence>
<evidence type="ECO:0000313" key="3">
    <source>
        <dbReference type="Proteomes" id="UP000593875"/>
    </source>
</evidence>
<reference evidence="2 3" key="1">
    <citation type="submission" date="2020-10" db="EMBL/GenBank/DDBJ databases">
        <title>Genome sequencing of Massilia sp. LPB0304.</title>
        <authorList>
            <person name="Kim J."/>
        </authorList>
    </citation>
    <scope>NUCLEOTIDE SEQUENCE [LARGE SCALE GENOMIC DNA]</scope>
    <source>
        <strain evidence="2 3">LPB0304</strain>
    </source>
</reference>
<gene>
    <name evidence="2" type="ORF">LPB04_20805</name>
</gene>
<dbReference type="RefSeq" id="WP_193686356.1">
    <property type="nucleotide sequence ID" value="NZ_CP062941.1"/>
</dbReference>
<dbReference type="AlphaFoldDB" id="A0A7L9U593"/>
<feature type="transmembrane region" description="Helical" evidence="1">
    <location>
        <begin position="22"/>
        <end position="41"/>
    </location>
</feature>
<dbReference type="EMBL" id="CP062941">
    <property type="protein sequence ID" value="QOL49315.1"/>
    <property type="molecule type" value="Genomic_DNA"/>
</dbReference>
<name>A0A7L9U593_9BURK</name>
<organism evidence="2 3">
    <name type="scientific">Massilia litorea</name>
    <dbReference type="NCBI Taxonomy" id="2769491"/>
    <lineage>
        <taxon>Bacteria</taxon>
        <taxon>Pseudomonadati</taxon>
        <taxon>Pseudomonadota</taxon>
        <taxon>Betaproteobacteria</taxon>
        <taxon>Burkholderiales</taxon>
        <taxon>Oxalobacteraceae</taxon>
        <taxon>Telluria group</taxon>
        <taxon>Massilia</taxon>
    </lineage>
</organism>
<keyword evidence="1" id="KW-1133">Transmembrane helix</keyword>
<accession>A0A7L9U593</accession>
<keyword evidence="3" id="KW-1185">Reference proteome</keyword>
<keyword evidence="1" id="KW-0812">Transmembrane</keyword>
<dbReference type="KEGG" id="mlir:LPB04_20805"/>
<evidence type="ECO:0000256" key="1">
    <source>
        <dbReference type="SAM" id="Phobius"/>
    </source>
</evidence>
<protein>
    <submittedName>
        <fullName evidence="2">Uncharacterized protein</fullName>
    </submittedName>
</protein>
<evidence type="ECO:0000313" key="2">
    <source>
        <dbReference type="EMBL" id="QOL49315.1"/>
    </source>
</evidence>